<dbReference type="PANTHER" id="PTHR47718:SF6">
    <property type="entry name" value="PROTEIN FAR1-RELATED SEQUENCE"/>
    <property type="match status" value="1"/>
</dbReference>
<sequence>MNNNDESVGVDLNNIHTDSSDVEYSCDEDANVDVKQSSNGEDDSNNDNDEESVGIELSNSQAVVGDHMVNINPITPDEIHAMEFGTVSEAYEFYYRYEKCKGFSIKKSNVRQRGPEGSEIVVMRQFLCNKHGLRDKKHLTRVDRKRDHQSLTGTECAGENVNKAIYSNFTPEQFEEFLWELVNENELEGNPWVSKTYENKSLWATAYLRDKFFGRIRTKSQCEVVNASHLPPKSPHKIKSTHDIPVVVQDDEDTPPTPSQNNKIKKKNSKTSDASSSQPSKQKLELTILPPKYKEKSTSQPSEGVILERVENDNSSSDGLKQRLTTTFPRRTGGFKEEYTSEYVRLMMENREPIVQKNFPQSIYNFEWEFQR</sequence>
<accession>A0AAV1B7S5</accession>
<name>A0AAV1B7S5_VICFA</name>
<protein>
    <recommendedName>
        <fullName evidence="2">FAR1 domain-containing protein</fullName>
    </recommendedName>
</protein>
<dbReference type="PANTHER" id="PTHR47718">
    <property type="entry name" value="OS01G0519700 PROTEIN"/>
    <property type="match status" value="1"/>
</dbReference>
<proteinExistence type="predicted"/>
<feature type="compositionally biased region" description="Acidic residues" evidence="1">
    <location>
        <begin position="40"/>
        <end position="52"/>
    </location>
</feature>
<feature type="region of interest" description="Disordered" evidence="1">
    <location>
        <begin position="1"/>
        <end position="52"/>
    </location>
</feature>
<organism evidence="3 4">
    <name type="scientific">Vicia faba</name>
    <name type="common">Broad bean</name>
    <name type="synonym">Faba vulgaris</name>
    <dbReference type="NCBI Taxonomy" id="3906"/>
    <lineage>
        <taxon>Eukaryota</taxon>
        <taxon>Viridiplantae</taxon>
        <taxon>Streptophyta</taxon>
        <taxon>Embryophyta</taxon>
        <taxon>Tracheophyta</taxon>
        <taxon>Spermatophyta</taxon>
        <taxon>Magnoliopsida</taxon>
        <taxon>eudicotyledons</taxon>
        <taxon>Gunneridae</taxon>
        <taxon>Pentapetalae</taxon>
        <taxon>rosids</taxon>
        <taxon>fabids</taxon>
        <taxon>Fabales</taxon>
        <taxon>Fabaceae</taxon>
        <taxon>Papilionoideae</taxon>
        <taxon>50 kb inversion clade</taxon>
        <taxon>NPAAA clade</taxon>
        <taxon>Hologalegina</taxon>
        <taxon>IRL clade</taxon>
        <taxon>Fabeae</taxon>
        <taxon>Vicia</taxon>
    </lineage>
</organism>
<feature type="compositionally biased region" description="Acidic residues" evidence="1">
    <location>
        <begin position="20"/>
        <end position="31"/>
    </location>
</feature>
<dbReference type="EMBL" id="OX451741">
    <property type="protein sequence ID" value="CAI8618337.1"/>
    <property type="molecule type" value="Genomic_DNA"/>
</dbReference>
<evidence type="ECO:0000259" key="2">
    <source>
        <dbReference type="Pfam" id="PF03101"/>
    </source>
</evidence>
<dbReference type="Pfam" id="PF03101">
    <property type="entry name" value="FAR1"/>
    <property type="match status" value="1"/>
</dbReference>
<dbReference type="InterPro" id="IPR004330">
    <property type="entry name" value="FAR1_DNA_bnd_dom"/>
</dbReference>
<feature type="domain" description="FAR1" evidence="2">
    <location>
        <begin position="92"/>
        <end position="158"/>
    </location>
</feature>
<evidence type="ECO:0000313" key="4">
    <source>
        <dbReference type="Proteomes" id="UP001157006"/>
    </source>
</evidence>
<feature type="compositionally biased region" description="Polar residues" evidence="1">
    <location>
        <begin position="271"/>
        <end position="281"/>
    </location>
</feature>
<evidence type="ECO:0000256" key="1">
    <source>
        <dbReference type="SAM" id="MobiDB-lite"/>
    </source>
</evidence>
<dbReference type="Proteomes" id="UP001157006">
    <property type="component" value="Chromosome 6"/>
</dbReference>
<dbReference type="AlphaFoldDB" id="A0AAV1B7S5"/>
<keyword evidence="4" id="KW-1185">Reference proteome</keyword>
<reference evidence="3 4" key="1">
    <citation type="submission" date="2023-01" db="EMBL/GenBank/DDBJ databases">
        <authorList>
            <person name="Kreplak J."/>
        </authorList>
    </citation>
    <scope>NUCLEOTIDE SEQUENCE [LARGE SCALE GENOMIC DNA]</scope>
</reference>
<feature type="region of interest" description="Disordered" evidence="1">
    <location>
        <begin position="227"/>
        <end position="303"/>
    </location>
</feature>
<gene>
    <name evidence="3" type="ORF">VFH_VI118280</name>
</gene>
<evidence type="ECO:0000313" key="3">
    <source>
        <dbReference type="EMBL" id="CAI8618337.1"/>
    </source>
</evidence>